<dbReference type="AlphaFoldDB" id="A0A5C6S8H8"/>
<protein>
    <submittedName>
        <fullName evidence="5">Flavodoxin family protein</fullName>
    </submittedName>
</protein>
<dbReference type="GO" id="GO:0016020">
    <property type="term" value="C:membrane"/>
    <property type="evidence" value="ECO:0007669"/>
    <property type="project" value="TreeGrafter"/>
</dbReference>
<reference evidence="5 6" key="1">
    <citation type="submission" date="2019-08" db="EMBL/GenBank/DDBJ databases">
        <authorList>
            <person name="Ye J."/>
        </authorList>
    </citation>
    <scope>NUCLEOTIDE SEQUENCE [LARGE SCALE GENOMIC DNA]</scope>
    <source>
        <strain evidence="5 6">TK008</strain>
    </source>
</reference>
<sequence length="194" mass="20411">MTNIAIIYFSGYGHTAKLAEAVIQGVRDAGATPVEIRIPEDGVITDADWAAIEAADGLIYGSPTYMGNAAWQFKRFADASSKLWMRQVLAGRVAGGFTVSASTVGDKGETMSWLMTFAQQHGQLWAGPGMLPSNTLAHTPADANWTGFSTGLLAIARSDSSTDQGPYAGDLEAGRLYGKRIAELAARNAPAIAA</sequence>
<comment type="cofactor">
    <cofactor evidence="1">
        <name>FMN</name>
        <dbReference type="ChEBI" id="CHEBI:58210"/>
    </cofactor>
</comment>
<dbReference type="RefSeq" id="WP_147096195.1">
    <property type="nucleotide sequence ID" value="NZ_JBHUFH010000002.1"/>
</dbReference>
<dbReference type="PROSITE" id="PS00201">
    <property type="entry name" value="FLAVODOXIN"/>
    <property type="match status" value="1"/>
</dbReference>
<dbReference type="GO" id="GO:0009055">
    <property type="term" value="F:electron transfer activity"/>
    <property type="evidence" value="ECO:0007669"/>
    <property type="project" value="InterPro"/>
</dbReference>
<dbReference type="InterPro" id="IPR029039">
    <property type="entry name" value="Flavoprotein-like_sf"/>
</dbReference>
<name>A0A5C6S8H8_9RHOB</name>
<evidence type="ECO:0000256" key="2">
    <source>
        <dbReference type="ARBA" id="ARBA00022630"/>
    </source>
</evidence>
<dbReference type="Pfam" id="PF03358">
    <property type="entry name" value="FMN_red"/>
    <property type="match status" value="1"/>
</dbReference>
<comment type="caution">
    <text evidence="5">The sequence shown here is derived from an EMBL/GenBank/DDBJ whole genome shotgun (WGS) entry which is preliminary data.</text>
</comment>
<dbReference type="OrthoDB" id="9801479at2"/>
<dbReference type="SUPFAM" id="SSF52218">
    <property type="entry name" value="Flavoproteins"/>
    <property type="match status" value="1"/>
</dbReference>
<dbReference type="Gene3D" id="3.40.50.360">
    <property type="match status" value="1"/>
</dbReference>
<evidence type="ECO:0000256" key="3">
    <source>
        <dbReference type="ARBA" id="ARBA00022643"/>
    </source>
</evidence>
<dbReference type="PANTHER" id="PTHR30546:SF23">
    <property type="entry name" value="FLAVOPROTEIN-LIKE PROTEIN YCP4-RELATED"/>
    <property type="match status" value="1"/>
</dbReference>
<feature type="domain" description="Flavodoxin-like" evidence="4">
    <location>
        <begin position="4"/>
        <end position="153"/>
    </location>
</feature>
<dbReference type="InterPro" id="IPR005025">
    <property type="entry name" value="FMN_Rdtase-like_dom"/>
</dbReference>
<dbReference type="PROSITE" id="PS50902">
    <property type="entry name" value="FLAVODOXIN_LIKE"/>
    <property type="match status" value="1"/>
</dbReference>
<dbReference type="InterPro" id="IPR008254">
    <property type="entry name" value="Flavodoxin/NO_synth"/>
</dbReference>
<evidence type="ECO:0000256" key="1">
    <source>
        <dbReference type="ARBA" id="ARBA00001917"/>
    </source>
</evidence>
<proteinExistence type="predicted"/>
<dbReference type="Proteomes" id="UP000321562">
    <property type="component" value="Unassembled WGS sequence"/>
</dbReference>
<gene>
    <name evidence="5" type="ORF">FQV27_02295</name>
</gene>
<evidence type="ECO:0000313" key="5">
    <source>
        <dbReference type="EMBL" id="TXB70710.1"/>
    </source>
</evidence>
<dbReference type="InterPro" id="IPR001226">
    <property type="entry name" value="Flavodoxin_CS"/>
</dbReference>
<keyword evidence="3" id="KW-0288">FMN</keyword>
<keyword evidence="2" id="KW-0285">Flavoprotein</keyword>
<organism evidence="5 6">
    <name type="scientific">Paracoccus aurantiacus</name>
    <dbReference type="NCBI Taxonomy" id="2599412"/>
    <lineage>
        <taxon>Bacteria</taxon>
        <taxon>Pseudomonadati</taxon>
        <taxon>Pseudomonadota</taxon>
        <taxon>Alphaproteobacteria</taxon>
        <taxon>Rhodobacterales</taxon>
        <taxon>Paracoccaceae</taxon>
        <taxon>Paracoccus</taxon>
    </lineage>
</organism>
<evidence type="ECO:0000259" key="4">
    <source>
        <dbReference type="PROSITE" id="PS50902"/>
    </source>
</evidence>
<accession>A0A5C6S8H8</accession>
<dbReference type="EMBL" id="VOPL01000001">
    <property type="protein sequence ID" value="TXB70710.1"/>
    <property type="molecule type" value="Genomic_DNA"/>
</dbReference>
<dbReference type="GO" id="GO:0010181">
    <property type="term" value="F:FMN binding"/>
    <property type="evidence" value="ECO:0007669"/>
    <property type="project" value="InterPro"/>
</dbReference>
<dbReference type="GO" id="GO:0003955">
    <property type="term" value="F:NAD(P)H dehydrogenase (quinone) activity"/>
    <property type="evidence" value="ECO:0007669"/>
    <property type="project" value="TreeGrafter"/>
</dbReference>
<evidence type="ECO:0000313" key="6">
    <source>
        <dbReference type="Proteomes" id="UP000321562"/>
    </source>
</evidence>
<dbReference type="PANTHER" id="PTHR30546">
    <property type="entry name" value="FLAVODOXIN-RELATED PROTEIN WRBA-RELATED"/>
    <property type="match status" value="1"/>
</dbReference>
<keyword evidence="6" id="KW-1185">Reference proteome</keyword>